<dbReference type="Proteomes" id="UP000183859">
    <property type="component" value="Chromosome"/>
</dbReference>
<dbReference type="STRING" id="1844006.PhaeoP97_03098"/>
<dbReference type="EMBL" id="CP016364">
    <property type="protein sequence ID" value="APG48471.1"/>
    <property type="molecule type" value="Genomic_DNA"/>
</dbReference>
<dbReference type="RefSeq" id="WP_072505805.1">
    <property type="nucleotide sequence ID" value="NZ_CP016364.1"/>
</dbReference>
<dbReference type="AlphaFoldDB" id="A0A1L3I8S4"/>
<gene>
    <name evidence="1" type="ORF">PhaeoP97_03098</name>
</gene>
<dbReference type="KEGG" id="php:PhaeoP97_03098"/>
<keyword evidence="2" id="KW-1185">Reference proteome</keyword>
<proteinExistence type="predicted"/>
<protein>
    <recommendedName>
        <fullName evidence="3">HTH merR-type domain-containing protein</fullName>
    </recommendedName>
</protein>
<reference evidence="2" key="1">
    <citation type="submission" date="2016-07" db="EMBL/GenBank/DDBJ databases">
        <title>Phaeobacter portensis sp. nov., a tropodithietic acid producing bacterium isolated from a German harbor.</title>
        <authorList>
            <person name="Freese H.M."/>
            <person name="Bunk B."/>
            <person name="Breider S."/>
            <person name="Brinkhoff T."/>
        </authorList>
    </citation>
    <scope>NUCLEOTIDE SEQUENCE [LARGE SCALE GENOMIC DNA]</scope>
    <source>
        <strain evidence="2">P97</strain>
    </source>
</reference>
<evidence type="ECO:0000313" key="2">
    <source>
        <dbReference type="Proteomes" id="UP000183859"/>
    </source>
</evidence>
<evidence type="ECO:0000313" key="1">
    <source>
        <dbReference type="EMBL" id="APG48471.1"/>
    </source>
</evidence>
<accession>A0A1L3I8S4</accession>
<name>A0A1L3I8S4_9RHOB</name>
<dbReference type="OrthoDB" id="7862015at2"/>
<sequence>MCDSESTYGGAQMVPEIDGETKGLTTGQIARALAEPGFPVRNATAIFRAHAQKGLVHPYGKERSGTKSYLYRADQAVIAAVLHRVAEAAIGDNRLRHKISNTLHMWDASELTPDAPRSPAMWALVEYLNGKRGFAFEIRTTRNERGTVDYDCRLRHAKSATGTNFRLADNWHVRSAFVLHMDDVLAHLTRARELAN</sequence>
<organism evidence="1 2">
    <name type="scientific">Phaeobacter porticola</name>
    <dbReference type="NCBI Taxonomy" id="1844006"/>
    <lineage>
        <taxon>Bacteria</taxon>
        <taxon>Pseudomonadati</taxon>
        <taxon>Pseudomonadota</taxon>
        <taxon>Alphaproteobacteria</taxon>
        <taxon>Rhodobacterales</taxon>
        <taxon>Roseobacteraceae</taxon>
        <taxon>Phaeobacter</taxon>
    </lineage>
</organism>
<evidence type="ECO:0008006" key="3">
    <source>
        <dbReference type="Google" id="ProtNLM"/>
    </source>
</evidence>